<evidence type="ECO:0000313" key="2">
    <source>
        <dbReference type="Proteomes" id="UP000433050"/>
    </source>
</evidence>
<accession>A0A5S9R7U4</accession>
<gene>
    <name evidence="1" type="ORF">STARVERO_04319</name>
</gene>
<name>A0A5S9R7U4_9HYPH</name>
<keyword evidence="2" id="KW-1185">Reference proteome</keyword>
<dbReference type="EMBL" id="CACSAS010000045">
    <property type="protein sequence ID" value="CAA0130184.1"/>
    <property type="molecule type" value="Genomic_DNA"/>
</dbReference>
<organism evidence="1 2">
    <name type="scientific">Starkeya nomas</name>
    <dbReference type="NCBI Taxonomy" id="2666134"/>
    <lineage>
        <taxon>Bacteria</taxon>
        <taxon>Pseudomonadati</taxon>
        <taxon>Pseudomonadota</taxon>
        <taxon>Alphaproteobacteria</taxon>
        <taxon>Hyphomicrobiales</taxon>
        <taxon>Xanthobacteraceae</taxon>
        <taxon>Starkeya</taxon>
    </lineage>
</organism>
<protein>
    <submittedName>
        <fullName evidence="1">Uncharacterized protein</fullName>
    </submittedName>
</protein>
<reference evidence="1 2" key="1">
    <citation type="submission" date="2019-12" db="EMBL/GenBank/DDBJ databases">
        <authorList>
            <person name="Reyes-Prieto M."/>
        </authorList>
    </citation>
    <scope>NUCLEOTIDE SEQUENCE [LARGE SCALE GENOMIC DNA]</scope>
    <source>
        <strain evidence="1">HF14-78462</strain>
    </source>
</reference>
<proteinExistence type="predicted"/>
<evidence type="ECO:0000313" key="1">
    <source>
        <dbReference type="EMBL" id="CAA0130184.1"/>
    </source>
</evidence>
<dbReference type="AlphaFoldDB" id="A0A5S9R7U4"/>
<dbReference type="Proteomes" id="UP000433050">
    <property type="component" value="Unassembled WGS sequence"/>
</dbReference>
<dbReference type="RefSeq" id="WP_159602555.1">
    <property type="nucleotide sequence ID" value="NZ_CACSAS010000045.1"/>
</dbReference>
<sequence>MSHLPRIEGSAAWALLSPEQQADIGAIAIELVAAWACDDQLNEAAQSGDGLAHEITDLSEAYARAAGFCDAEMISALQDAVVDALPREIFFEGAVARIPSRLGPICRCCGCSASDACWGGCNWTEDDLCSSCAGSRHVFVSADRRGVISIAESVPGEDIVVIDGPENLLTTIVGSAARHGYAGMLLVPGIPEAESDAAALDALVVFQCRLRAALTSRLQTEAAP</sequence>